<protein>
    <submittedName>
        <fullName evidence="1">Target of rapamycin complex 2 subunit avo2</fullName>
    </submittedName>
</protein>
<reference evidence="1" key="1">
    <citation type="journal article" date="2023" name="Genome Biol. Evol.">
        <title>First Whole Genome Sequence and Flow Cytometry Genome Size Data for the Lichen-Forming Fungus Ramalina farinacea (Ascomycota).</title>
        <authorList>
            <person name="Llewellyn T."/>
            <person name="Mian S."/>
            <person name="Hill R."/>
            <person name="Leitch I.J."/>
            <person name="Gaya E."/>
        </authorList>
    </citation>
    <scope>NUCLEOTIDE SEQUENCE</scope>
    <source>
        <strain evidence="1">LIQ254RAFAR</strain>
    </source>
</reference>
<evidence type="ECO:0000313" key="2">
    <source>
        <dbReference type="Proteomes" id="UP001161017"/>
    </source>
</evidence>
<sequence>MSNLNPMIDPPTRVRRAIHLNDLPLLQRIIKNNPNNLRNPDIRDHGNTSLHLAAKLGRLEIAIYGSKGIALIDQLKEYLITAGHEEHEGISRNADKDTPLHVAVAAGHEQVALLLAGRFPSCIPWKNREGEDVSHFFARSQHH</sequence>
<dbReference type="Gene3D" id="1.25.40.20">
    <property type="entry name" value="Ankyrin repeat-containing domain"/>
    <property type="match status" value="1"/>
</dbReference>
<proteinExistence type="predicted"/>
<gene>
    <name evidence="1" type="primary">AVO2</name>
    <name evidence="1" type="ORF">OHK93_000299</name>
</gene>
<dbReference type="InterPro" id="IPR002110">
    <property type="entry name" value="Ankyrin_rpt"/>
</dbReference>
<comment type="caution">
    <text evidence="1">The sequence shown here is derived from an EMBL/GenBank/DDBJ whole genome shotgun (WGS) entry which is preliminary data.</text>
</comment>
<organism evidence="1 2">
    <name type="scientific">Ramalina farinacea</name>
    <dbReference type="NCBI Taxonomy" id="258253"/>
    <lineage>
        <taxon>Eukaryota</taxon>
        <taxon>Fungi</taxon>
        <taxon>Dikarya</taxon>
        <taxon>Ascomycota</taxon>
        <taxon>Pezizomycotina</taxon>
        <taxon>Lecanoromycetes</taxon>
        <taxon>OSLEUM clade</taxon>
        <taxon>Lecanoromycetidae</taxon>
        <taxon>Lecanorales</taxon>
        <taxon>Lecanorineae</taxon>
        <taxon>Ramalinaceae</taxon>
        <taxon>Ramalina</taxon>
    </lineage>
</organism>
<evidence type="ECO:0000313" key="1">
    <source>
        <dbReference type="EMBL" id="MDI1485164.1"/>
    </source>
</evidence>
<dbReference type="EMBL" id="JAPUFD010000001">
    <property type="protein sequence ID" value="MDI1485164.1"/>
    <property type="molecule type" value="Genomic_DNA"/>
</dbReference>
<accession>A0AA43QGY0</accession>
<dbReference type="InterPro" id="IPR036770">
    <property type="entry name" value="Ankyrin_rpt-contain_sf"/>
</dbReference>
<dbReference type="SUPFAM" id="SSF48403">
    <property type="entry name" value="Ankyrin repeat"/>
    <property type="match status" value="1"/>
</dbReference>
<dbReference type="Proteomes" id="UP001161017">
    <property type="component" value="Unassembled WGS sequence"/>
</dbReference>
<dbReference type="AlphaFoldDB" id="A0AA43QGY0"/>
<dbReference type="Pfam" id="PF12796">
    <property type="entry name" value="Ank_2"/>
    <property type="match status" value="1"/>
</dbReference>
<keyword evidence="2" id="KW-1185">Reference proteome</keyword>
<name>A0AA43QGY0_9LECA</name>